<comment type="caution">
    <text evidence="1">The sequence shown here is derived from an EMBL/GenBank/DDBJ whole genome shotgun (WGS) entry which is preliminary data.</text>
</comment>
<dbReference type="EMBL" id="LUCM01000083">
    <property type="protein sequence ID" value="KAA0201129.1"/>
    <property type="molecule type" value="Genomic_DNA"/>
</dbReference>
<proteinExistence type="predicted"/>
<evidence type="ECO:0000313" key="1">
    <source>
        <dbReference type="EMBL" id="KAA0201129.1"/>
    </source>
</evidence>
<dbReference type="OrthoDB" id="191979at2759"/>
<accession>A0A8E0S758</accession>
<sequence>MYDSLVLGAILIHCTGQSASFAQAIKDKPRSNLSSNFPNSCLFIPICSLGEVGELETEHVRDESGHGKFLDFASFRTGKLDPAFF</sequence>
<evidence type="ECO:0000313" key="2">
    <source>
        <dbReference type="Proteomes" id="UP000728185"/>
    </source>
</evidence>
<dbReference type="AlphaFoldDB" id="A0A8E0S758"/>
<keyword evidence="2" id="KW-1185">Reference proteome</keyword>
<reference evidence="1" key="1">
    <citation type="submission" date="2019-05" db="EMBL/GenBank/DDBJ databases">
        <title>Annotation for the trematode Fasciolopsis buski.</title>
        <authorList>
            <person name="Choi Y.-J."/>
        </authorList>
    </citation>
    <scope>NUCLEOTIDE SEQUENCE</scope>
    <source>
        <strain evidence="1">HT</strain>
        <tissue evidence="1">Whole worm</tissue>
    </source>
</reference>
<name>A0A8E0S758_9TREM</name>
<dbReference type="Proteomes" id="UP000728185">
    <property type="component" value="Unassembled WGS sequence"/>
</dbReference>
<organism evidence="1 2">
    <name type="scientific">Fasciolopsis buskii</name>
    <dbReference type="NCBI Taxonomy" id="27845"/>
    <lineage>
        <taxon>Eukaryota</taxon>
        <taxon>Metazoa</taxon>
        <taxon>Spiralia</taxon>
        <taxon>Lophotrochozoa</taxon>
        <taxon>Platyhelminthes</taxon>
        <taxon>Trematoda</taxon>
        <taxon>Digenea</taxon>
        <taxon>Plagiorchiida</taxon>
        <taxon>Echinostomata</taxon>
        <taxon>Echinostomatoidea</taxon>
        <taxon>Fasciolidae</taxon>
        <taxon>Fasciolopsis</taxon>
    </lineage>
</organism>
<gene>
    <name evidence="1" type="ORF">FBUS_00333</name>
</gene>
<protein>
    <submittedName>
        <fullName evidence="1">Uncharacterized protein</fullName>
    </submittedName>
</protein>